<evidence type="ECO:0000313" key="2">
    <source>
        <dbReference type="EMBL" id="KAJ6830716.1"/>
    </source>
</evidence>
<reference evidence="1" key="2">
    <citation type="submission" date="2023-04" db="EMBL/GenBank/DDBJ databases">
        <authorList>
            <person name="Bruccoleri R.E."/>
            <person name="Oakeley E.J."/>
            <person name="Faust A.-M."/>
            <person name="Dessus-Babus S."/>
            <person name="Altorfer M."/>
            <person name="Burckhardt D."/>
            <person name="Oertli M."/>
            <person name="Naumann U."/>
            <person name="Petersen F."/>
            <person name="Wong J."/>
        </authorList>
    </citation>
    <scope>NUCLEOTIDE SEQUENCE</scope>
    <source>
        <strain evidence="1">GSM-AAB239-AS_SAM_17_03QT</strain>
        <tissue evidence="1">Leaf</tissue>
    </source>
</reference>
<dbReference type="Proteomes" id="UP001140949">
    <property type="component" value="Unassembled WGS sequence"/>
</dbReference>
<protein>
    <submittedName>
        <fullName evidence="1">UDP-D-apiose/UDP-D-xylose synthase 2-like</fullName>
    </submittedName>
</protein>
<dbReference type="PANTHER" id="PTHR43245">
    <property type="entry name" value="BIFUNCTIONAL POLYMYXIN RESISTANCE PROTEIN ARNA"/>
    <property type="match status" value="1"/>
</dbReference>
<keyword evidence="3" id="KW-1185">Reference proteome</keyword>
<organism evidence="1 3">
    <name type="scientific">Iris pallida</name>
    <name type="common">Sweet iris</name>
    <dbReference type="NCBI Taxonomy" id="29817"/>
    <lineage>
        <taxon>Eukaryota</taxon>
        <taxon>Viridiplantae</taxon>
        <taxon>Streptophyta</taxon>
        <taxon>Embryophyta</taxon>
        <taxon>Tracheophyta</taxon>
        <taxon>Spermatophyta</taxon>
        <taxon>Magnoliopsida</taxon>
        <taxon>Liliopsida</taxon>
        <taxon>Asparagales</taxon>
        <taxon>Iridaceae</taxon>
        <taxon>Iridoideae</taxon>
        <taxon>Irideae</taxon>
        <taxon>Iris</taxon>
    </lineage>
</organism>
<evidence type="ECO:0000313" key="1">
    <source>
        <dbReference type="EMBL" id="KAJ6822482.1"/>
    </source>
</evidence>
<dbReference type="AlphaFoldDB" id="A0AAX6G1T1"/>
<comment type="caution">
    <text evidence="1">The sequence shown here is derived from an EMBL/GenBank/DDBJ whole genome shotgun (WGS) entry which is preliminary data.</text>
</comment>
<gene>
    <name evidence="2" type="ORF">M6B38_351135</name>
    <name evidence="1" type="ORF">M6B38_388360</name>
</gene>
<name>A0AAX6G1T1_IRIPA</name>
<dbReference type="EMBL" id="JANAVB010024200">
    <property type="protein sequence ID" value="KAJ6822482.1"/>
    <property type="molecule type" value="Genomic_DNA"/>
</dbReference>
<dbReference type="InterPro" id="IPR050177">
    <property type="entry name" value="Lipid_A_modif_metabolic_enz"/>
</dbReference>
<dbReference type="Gene3D" id="3.40.50.720">
    <property type="entry name" value="NAD(P)-binding Rossmann-like Domain"/>
    <property type="match status" value="1"/>
</dbReference>
<dbReference type="EMBL" id="JANAVB010017200">
    <property type="protein sequence ID" value="KAJ6830716.1"/>
    <property type="molecule type" value="Genomic_DNA"/>
</dbReference>
<evidence type="ECO:0000313" key="3">
    <source>
        <dbReference type="Proteomes" id="UP001140949"/>
    </source>
</evidence>
<accession>A0AAX6G1T1</accession>
<proteinExistence type="predicted"/>
<reference evidence="1" key="1">
    <citation type="journal article" date="2023" name="GigaByte">
        <title>Genome assembly of the bearded iris, Iris pallida Lam.</title>
        <authorList>
            <person name="Bruccoleri R.E."/>
            <person name="Oakeley E.J."/>
            <person name="Faust A.M.E."/>
            <person name="Altorfer M."/>
            <person name="Dessus-Babus S."/>
            <person name="Burckhardt D."/>
            <person name="Oertli M."/>
            <person name="Naumann U."/>
            <person name="Petersen F."/>
            <person name="Wong J."/>
        </authorList>
    </citation>
    <scope>NUCLEOTIDE SEQUENCE</scope>
    <source>
        <strain evidence="1">GSM-AAB239-AS_SAM_17_03QT</strain>
    </source>
</reference>
<sequence length="67" mass="7851">MMSKVYAKVLRERAREVTTVDVSSKEFYGEGYDDSDKRIPDMTIINKQLSWNPKTSLWDLLESTLTY</sequence>
<dbReference type="PANTHER" id="PTHR43245:SF13">
    <property type="entry name" value="UDP-D-APIOSE_UDP-D-XYLOSE SYNTHASE 2"/>
    <property type="match status" value="1"/>
</dbReference>